<dbReference type="Pfam" id="PF00501">
    <property type="entry name" value="AMP-binding"/>
    <property type="match status" value="1"/>
</dbReference>
<organism evidence="17 18">
    <name type="scientific">Moraxella catarrhalis</name>
    <name type="common">Branhamella catarrhalis</name>
    <dbReference type="NCBI Taxonomy" id="480"/>
    <lineage>
        <taxon>Bacteria</taxon>
        <taxon>Pseudomonadati</taxon>
        <taxon>Pseudomonadota</taxon>
        <taxon>Gammaproteobacteria</taxon>
        <taxon>Moraxellales</taxon>
        <taxon>Moraxellaceae</taxon>
        <taxon>Moraxella</taxon>
    </lineage>
</organism>
<evidence type="ECO:0000256" key="3">
    <source>
        <dbReference type="ARBA" id="ARBA00005005"/>
    </source>
</evidence>
<evidence type="ECO:0000256" key="10">
    <source>
        <dbReference type="ARBA" id="ARBA00023098"/>
    </source>
</evidence>
<keyword evidence="7" id="KW-0276">Fatty acid metabolism</keyword>
<evidence type="ECO:0000256" key="9">
    <source>
        <dbReference type="ARBA" id="ARBA00022842"/>
    </source>
</evidence>
<comment type="caution">
    <text evidence="17">The sequence shown here is derived from an EMBL/GenBank/DDBJ whole genome shotgun (WGS) entry which is preliminary data.</text>
</comment>
<dbReference type="Proteomes" id="UP000078295">
    <property type="component" value="Unassembled WGS sequence"/>
</dbReference>
<dbReference type="InterPro" id="IPR025110">
    <property type="entry name" value="AMP-bd_C"/>
</dbReference>
<keyword evidence="6" id="KW-0547">Nucleotide-binding</keyword>
<dbReference type="SUPFAM" id="SSF56801">
    <property type="entry name" value="Acetyl-CoA synthetase-like"/>
    <property type="match status" value="1"/>
</dbReference>
<sequence length="570" mass="63094">MNMSNTTDFTVSTDVPWYKTYQEHGLDFNFDLPDNINSLMDIFDQAFARFGNQVAFTCMDKSITYRQLDNYSRQMAAYLQSLGLVKGDKVAVMMPNILQYPIVMIAIIRAGLTLVNVNPLYTSNELEHQLNDSEAKALFIVENFAHTFEKVVNKGQVRHVVVASLGDMLGLKGFLVNAVVRHVKKMVPEWNIPGHVSFKDALNKVAIGNYNRPNLALDDIAVLQYTGGTTGVAKGAMLTHRNLASNVEQCAPFLSLVFSKDKPSGQYIAVALPLYHIFSFTACGLLGMKMGFSMLLITNPRDFPALCKDYAKYKPAFFPAVNTLFNGLVHHEGFRSLDHSNLKLSLGGGMSVLSDTAKAWERLTGNYIIEGYGLSETSPVLTLNPPGGYTGKIGVPIPATDIKILDDEGNELAMGEAGEICAKGPQIMVGYWNRPDETEKVMTKDGFFRTGDIGVMDDCGFIKIVDRKKDMILVSGFNVYPNEVEDVITAHPKVIECGVIGVPDDHSGEVVKVFVVKKDASLTAEEVRAWAKENLTGYKRPKYIEFISELPKSNVGKILRKELRVLEQSK</sequence>
<evidence type="ECO:0000256" key="12">
    <source>
        <dbReference type="ARBA" id="ARBA00026121"/>
    </source>
</evidence>
<dbReference type="Gene3D" id="3.40.50.980">
    <property type="match status" value="2"/>
</dbReference>
<protein>
    <recommendedName>
        <fullName evidence="13">Long-chain-fatty-acid--CoA ligase</fullName>
        <ecNumber evidence="12">6.2.1.3</ecNumber>
    </recommendedName>
    <alternativeName>
        <fullName evidence="14">Long-chain acyl-CoA synthetase</fullName>
    </alternativeName>
</protein>
<dbReference type="InterPro" id="IPR050237">
    <property type="entry name" value="ATP-dep_AMP-bd_enzyme"/>
</dbReference>
<evidence type="ECO:0000256" key="6">
    <source>
        <dbReference type="ARBA" id="ARBA00022741"/>
    </source>
</evidence>
<evidence type="ECO:0000313" key="18">
    <source>
        <dbReference type="Proteomes" id="UP000078295"/>
    </source>
</evidence>
<evidence type="ECO:0000256" key="11">
    <source>
        <dbReference type="ARBA" id="ARBA00023136"/>
    </source>
</evidence>
<dbReference type="Gene3D" id="3.30.300.30">
    <property type="match status" value="1"/>
</dbReference>
<evidence type="ECO:0000256" key="1">
    <source>
        <dbReference type="ARBA" id="ARBA00001946"/>
    </source>
</evidence>
<keyword evidence="9" id="KW-0460">Magnesium</keyword>
<dbReference type="GO" id="GO:0004467">
    <property type="term" value="F:long-chain fatty acid-CoA ligase activity"/>
    <property type="evidence" value="ECO:0007669"/>
    <property type="project" value="UniProtKB-EC"/>
</dbReference>
<evidence type="ECO:0000256" key="4">
    <source>
        <dbReference type="ARBA" id="ARBA00006432"/>
    </source>
</evidence>
<dbReference type="InterPro" id="IPR020845">
    <property type="entry name" value="AMP-binding_CS"/>
</dbReference>
<dbReference type="PROSITE" id="PS00455">
    <property type="entry name" value="AMP_BINDING"/>
    <property type="match status" value="1"/>
</dbReference>
<comment type="cofactor">
    <cofactor evidence="1">
        <name>Mg(2+)</name>
        <dbReference type="ChEBI" id="CHEBI:18420"/>
    </cofactor>
</comment>
<evidence type="ECO:0000256" key="7">
    <source>
        <dbReference type="ARBA" id="ARBA00022832"/>
    </source>
</evidence>
<feature type="domain" description="AMP-binding enzyme C-terminal" evidence="16">
    <location>
        <begin position="483"/>
        <end position="557"/>
    </location>
</feature>
<comment type="similarity">
    <text evidence="4">Belongs to the ATP-dependent AMP-binding enzyme family.</text>
</comment>
<dbReference type="GO" id="GO:0016020">
    <property type="term" value="C:membrane"/>
    <property type="evidence" value="ECO:0007669"/>
    <property type="project" value="UniProtKB-SubCell"/>
</dbReference>
<reference evidence="17 18" key="1">
    <citation type="journal article" date="2016" name="Genome Biol. Evol.">
        <title>Comparative Genomic Analyses of the Moraxella catarrhalis Serosensitive and Seroresistant Lineages Demonstrate Their Independent Evolution.</title>
        <authorList>
            <person name="Earl J.P."/>
            <person name="de Vries S.P."/>
            <person name="Ahmed A."/>
            <person name="Powell E."/>
            <person name="Schultz M.P."/>
            <person name="Hermans P.W."/>
            <person name="Hill D.J."/>
            <person name="Zhou Z."/>
            <person name="Constantinidou C.I."/>
            <person name="Hu F.Z."/>
            <person name="Bootsma H.J."/>
            <person name="Ehrlich G.D."/>
        </authorList>
    </citation>
    <scope>NUCLEOTIDE SEQUENCE [LARGE SCALE GENOMIC DNA]</scope>
    <source>
        <strain evidence="17 18">F23</strain>
    </source>
</reference>
<evidence type="ECO:0000256" key="2">
    <source>
        <dbReference type="ARBA" id="ARBA00004170"/>
    </source>
</evidence>
<dbReference type="FunFam" id="3.40.50.12780:FF:000003">
    <property type="entry name" value="Long-chain-fatty-acid--CoA ligase FadD"/>
    <property type="match status" value="1"/>
</dbReference>
<evidence type="ECO:0000259" key="15">
    <source>
        <dbReference type="Pfam" id="PF00501"/>
    </source>
</evidence>
<accession>A0AB36DNW4</accession>
<feature type="domain" description="AMP-dependent synthetase/ligase" evidence="15">
    <location>
        <begin position="43"/>
        <end position="432"/>
    </location>
</feature>
<comment type="pathway">
    <text evidence="3">Lipid metabolism; fatty acid beta-oxidation.</text>
</comment>
<evidence type="ECO:0000256" key="14">
    <source>
        <dbReference type="ARBA" id="ARBA00042773"/>
    </source>
</evidence>
<keyword evidence="8" id="KW-0067">ATP-binding</keyword>
<evidence type="ECO:0000256" key="5">
    <source>
        <dbReference type="ARBA" id="ARBA00022598"/>
    </source>
</evidence>
<evidence type="ECO:0000313" key="17">
    <source>
        <dbReference type="EMBL" id="OAV25279.1"/>
    </source>
</evidence>
<dbReference type="AlphaFoldDB" id="A0AB36DNW4"/>
<name>A0AB36DNW4_MORCA</name>
<dbReference type="EC" id="6.2.1.3" evidence="12"/>
<dbReference type="Gene3D" id="2.30.38.10">
    <property type="entry name" value="Luciferase, Domain 3"/>
    <property type="match status" value="1"/>
</dbReference>
<dbReference type="GO" id="GO:0005524">
    <property type="term" value="F:ATP binding"/>
    <property type="evidence" value="ECO:0007669"/>
    <property type="project" value="UniProtKB-KW"/>
</dbReference>
<comment type="subcellular location">
    <subcellularLocation>
        <location evidence="2">Membrane</location>
        <topology evidence="2">Peripheral membrane protein</topology>
    </subcellularLocation>
</comment>
<dbReference type="InterPro" id="IPR045851">
    <property type="entry name" value="AMP-bd_C_sf"/>
</dbReference>
<dbReference type="CDD" id="cd05936">
    <property type="entry name" value="FC-FACS_FadD_like"/>
    <property type="match status" value="1"/>
</dbReference>
<gene>
    <name evidence="17" type="ORF">AO370_1356</name>
</gene>
<keyword evidence="11" id="KW-0472">Membrane</keyword>
<dbReference type="EMBL" id="LXHQ01000031">
    <property type="protein sequence ID" value="OAV25279.1"/>
    <property type="molecule type" value="Genomic_DNA"/>
</dbReference>
<keyword evidence="5 17" id="KW-0436">Ligase</keyword>
<evidence type="ECO:0000259" key="16">
    <source>
        <dbReference type="Pfam" id="PF13193"/>
    </source>
</evidence>
<evidence type="ECO:0000256" key="8">
    <source>
        <dbReference type="ARBA" id="ARBA00022840"/>
    </source>
</evidence>
<dbReference type="FunFam" id="3.30.300.30:FF:000006">
    <property type="entry name" value="Long-chain-fatty-acid--CoA ligase FadD"/>
    <property type="match status" value="1"/>
</dbReference>
<evidence type="ECO:0000256" key="13">
    <source>
        <dbReference type="ARBA" id="ARBA00039545"/>
    </source>
</evidence>
<dbReference type="PANTHER" id="PTHR43767">
    <property type="entry name" value="LONG-CHAIN-FATTY-ACID--COA LIGASE"/>
    <property type="match status" value="1"/>
</dbReference>
<dbReference type="PANTHER" id="PTHR43767:SF8">
    <property type="entry name" value="LONG-CHAIN-FATTY-ACID--COA LIGASE"/>
    <property type="match status" value="1"/>
</dbReference>
<keyword evidence="10" id="KW-0443">Lipid metabolism</keyword>
<proteinExistence type="inferred from homology"/>
<dbReference type="InterPro" id="IPR000873">
    <property type="entry name" value="AMP-dep_synth/lig_dom"/>
</dbReference>
<dbReference type="Pfam" id="PF13193">
    <property type="entry name" value="AMP-binding_C"/>
    <property type="match status" value="1"/>
</dbReference>